<reference evidence="8" key="1">
    <citation type="journal article" date="2021" name="Sci. Adv.">
        <title>The American lobster genome reveals insights on longevity, neural, and immune adaptations.</title>
        <authorList>
            <person name="Polinski J.M."/>
            <person name="Zimin A.V."/>
            <person name="Clark K.F."/>
            <person name="Kohn A.B."/>
            <person name="Sadowski N."/>
            <person name="Timp W."/>
            <person name="Ptitsyn A."/>
            <person name="Khanna P."/>
            <person name="Romanova D.Y."/>
            <person name="Williams P."/>
            <person name="Greenwood S.J."/>
            <person name="Moroz L.L."/>
            <person name="Walt D.R."/>
            <person name="Bodnar A.G."/>
        </authorList>
    </citation>
    <scope>NUCLEOTIDE SEQUENCE</scope>
    <source>
        <strain evidence="8">GMGI-L3</strain>
    </source>
</reference>
<feature type="transmembrane region" description="Helical" evidence="6">
    <location>
        <begin position="717"/>
        <end position="741"/>
    </location>
</feature>
<feature type="region of interest" description="Disordered" evidence="5">
    <location>
        <begin position="985"/>
        <end position="1044"/>
    </location>
</feature>
<dbReference type="Pfam" id="PF00002">
    <property type="entry name" value="7tm_2"/>
    <property type="match status" value="1"/>
</dbReference>
<dbReference type="PROSITE" id="PS50261">
    <property type="entry name" value="G_PROTEIN_RECEP_F2_4"/>
    <property type="match status" value="1"/>
</dbReference>
<feature type="transmembrane region" description="Helical" evidence="6">
    <location>
        <begin position="943"/>
        <end position="963"/>
    </location>
</feature>
<feature type="compositionally biased region" description="Polar residues" evidence="5">
    <location>
        <begin position="1025"/>
        <end position="1037"/>
    </location>
</feature>
<dbReference type="PANTHER" id="PTHR45902">
    <property type="entry name" value="LATROPHILIN RECEPTOR-LIKE PROTEIN A"/>
    <property type="match status" value="1"/>
</dbReference>
<feature type="domain" description="G-protein coupled receptors family 2 profile 2" evidence="7">
    <location>
        <begin position="657"/>
        <end position="967"/>
    </location>
</feature>
<feature type="compositionally biased region" description="Basic and acidic residues" evidence="5">
    <location>
        <begin position="885"/>
        <end position="896"/>
    </location>
</feature>
<proteinExistence type="predicted"/>
<name>A0A8J5K225_HOMAM</name>
<dbReference type="SUPFAM" id="SSF81321">
    <property type="entry name" value="Family A G protein-coupled receptor-like"/>
    <property type="match status" value="1"/>
</dbReference>
<dbReference type="InterPro" id="IPR053231">
    <property type="entry name" value="GPCR_LN-TM7"/>
</dbReference>
<evidence type="ECO:0000256" key="1">
    <source>
        <dbReference type="ARBA" id="ARBA00004141"/>
    </source>
</evidence>
<comment type="caution">
    <text evidence="8">The sequence shown here is derived from an EMBL/GenBank/DDBJ whole genome shotgun (WGS) entry which is preliminary data.</text>
</comment>
<evidence type="ECO:0000256" key="3">
    <source>
        <dbReference type="ARBA" id="ARBA00022989"/>
    </source>
</evidence>
<dbReference type="GO" id="GO:0007166">
    <property type="term" value="P:cell surface receptor signaling pathway"/>
    <property type="evidence" value="ECO:0007669"/>
    <property type="project" value="InterPro"/>
</dbReference>
<dbReference type="Proteomes" id="UP000747542">
    <property type="component" value="Unassembled WGS sequence"/>
</dbReference>
<evidence type="ECO:0000259" key="7">
    <source>
        <dbReference type="PROSITE" id="PS50261"/>
    </source>
</evidence>
<keyword evidence="2 6" id="KW-0812">Transmembrane</keyword>
<gene>
    <name evidence="8" type="primary">Adgrl3-L1</name>
    <name evidence="8" type="ORF">Hamer_G004917</name>
</gene>
<accession>A0A8J5K225</accession>
<dbReference type="CDD" id="cd15039">
    <property type="entry name" value="7tmB3_Methuselah-like"/>
    <property type="match status" value="1"/>
</dbReference>
<feature type="transmembrane region" description="Helical" evidence="6">
    <location>
        <begin position="916"/>
        <end position="937"/>
    </location>
</feature>
<feature type="transmembrane region" description="Helical" evidence="6">
    <location>
        <begin position="693"/>
        <end position="711"/>
    </location>
</feature>
<dbReference type="InterPro" id="IPR000832">
    <property type="entry name" value="GPCR_2_secretin-like"/>
</dbReference>
<feature type="transmembrane region" description="Helical" evidence="6">
    <location>
        <begin position="808"/>
        <end position="831"/>
    </location>
</feature>
<feature type="transmembrane region" description="Helical" evidence="6">
    <location>
        <begin position="21"/>
        <end position="41"/>
    </location>
</feature>
<feature type="region of interest" description="Disordered" evidence="5">
    <location>
        <begin position="160"/>
        <end position="224"/>
    </location>
</feature>
<keyword evidence="8" id="KW-0675">Receptor</keyword>
<feature type="compositionally biased region" description="Polar residues" evidence="5">
    <location>
        <begin position="120"/>
        <end position="129"/>
    </location>
</feature>
<feature type="compositionally biased region" description="Basic and acidic residues" evidence="5">
    <location>
        <begin position="183"/>
        <end position="198"/>
    </location>
</feature>
<sequence length="1044" mass="117990">MSGASGRGGETSRLAVEGLMYYTVWLVLVLMFTSVTTYAALAHSEHSGNTDNREIYSMIHDADVVHYEVENLESFTETPPHVCGDNGASHVPTDDAGDDNGGKNNAGNNFGVTGGRSEAVRSQNGVNDNENQEENSAPRVDLDNSAVTWHLCSLFRVSGCHEDDDKPPVTARSGVTKTSESYQGDHHKIITDQDKSEIIRTSFLPPSARQRPPSPSLPPDLHVDARDRRRNYLDDSQDGPRVHISQQTRVKAPLYEDQQRVVRSADNNISSAEPVRIRPSNCIIGPSCSTRPTPSPYDEAWYPCECDDQCHVYGDCCHDTRTPTHLATPPTITPTSFACKNLFPVAQRSWVQERLVYMVVRCPERTSGHLAAKCVGTSSPDYLLDIPVVSNSSGIVYNNIFCAACHHDTPVEKFSMKILCLEPETSLAQLANMTYHPGELWWSSENILHGEKNDSQSLKWCVLDVDYPDSVGRSCKNIVDTCATNWSAKEVWWRCSSYNYYVNVNSNRYKNWDCAVCNEESEENILCLFPLYTVSLRNNNNDFVPSLTELFIVYGNCDDNQVWDIMHHQCQDVFCGSLFTLVDGECVRNNETMTDDGSSYLNTSCYTRDYNREFSVMFANLSVYLNHTERMYNFGEYEINNSSIRVCSPAERWTPAMNAISAALVCISLFGMFLHMIIFVALPKRRNIPSMNLFSMTVSLFIAEFIFVSFFNKNQNYTACVITGILIYYFLGASFLWMNVMSIDICRTFLSSTYKMKSRATFIQYSLYAWTVPLVGSLVAVSVDQLSSVEYVLTPQFGTHVCWFNNKWGLVAFFTLPSGLVILVNIMLYGMSVFNIYKQMKSGEFASSTVQKHRSSGEYKGGKRKEKILNPSDSSLNKNLSNNKSSEESESPRCSERIKERIQRRIQGHKKQRIRLVLYCKLALMMGLTWVFAFISIHTQSFIFEYLFIVFNGLQGAFIFIAFDCKKRVWDELLQKIAGRRILKTESSSGSHETKSTTISTSSGKGYKYRRSSRQLQERGLRYSAVSQNLRDSQISQNRDDSGV</sequence>
<feature type="compositionally biased region" description="Low complexity" evidence="5">
    <location>
        <begin position="996"/>
        <end position="1006"/>
    </location>
</feature>
<evidence type="ECO:0000256" key="5">
    <source>
        <dbReference type="SAM" id="MobiDB-lite"/>
    </source>
</evidence>
<keyword evidence="3 6" id="KW-1133">Transmembrane helix</keyword>
<keyword evidence="4 6" id="KW-0472">Membrane</keyword>
<dbReference type="EMBL" id="JAHLQT010024847">
    <property type="protein sequence ID" value="KAG7165133.1"/>
    <property type="molecule type" value="Genomic_DNA"/>
</dbReference>
<feature type="transmembrane region" description="Helical" evidence="6">
    <location>
        <begin position="659"/>
        <end position="681"/>
    </location>
</feature>
<dbReference type="GO" id="GO:0016020">
    <property type="term" value="C:membrane"/>
    <property type="evidence" value="ECO:0007669"/>
    <property type="project" value="UniProtKB-SubCell"/>
</dbReference>
<evidence type="ECO:0000256" key="4">
    <source>
        <dbReference type="ARBA" id="ARBA00023136"/>
    </source>
</evidence>
<feature type="compositionally biased region" description="Low complexity" evidence="5">
    <location>
        <begin position="869"/>
        <end position="884"/>
    </location>
</feature>
<keyword evidence="9" id="KW-1185">Reference proteome</keyword>
<evidence type="ECO:0000313" key="9">
    <source>
        <dbReference type="Proteomes" id="UP000747542"/>
    </source>
</evidence>
<protein>
    <submittedName>
        <fullName evidence="8">Adhesion G protein-coupled receptor L3-like 1</fullName>
    </submittedName>
</protein>
<comment type="subcellular location">
    <subcellularLocation>
        <location evidence="1">Membrane</location>
        <topology evidence="1">Multi-pass membrane protein</topology>
    </subcellularLocation>
</comment>
<dbReference type="InterPro" id="IPR017981">
    <property type="entry name" value="GPCR_2-like_7TM"/>
</dbReference>
<dbReference type="OrthoDB" id="6134459at2759"/>
<feature type="region of interest" description="Disordered" evidence="5">
    <location>
        <begin position="76"/>
        <end position="141"/>
    </location>
</feature>
<feature type="region of interest" description="Disordered" evidence="5">
    <location>
        <begin position="855"/>
        <end position="896"/>
    </location>
</feature>
<feature type="transmembrane region" description="Helical" evidence="6">
    <location>
        <begin position="762"/>
        <end position="783"/>
    </location>
</feature>
<feature type="compositionally biased region" description="Polar residues" evidence="5">
    <location>
        <begin position="173"/>
        <end position="182"/>
    </location>
</feature>
<evidence type="ECO:0000256" key="2">
    <source>
        <dbReference type="ARBA" id="ARBA00022692"/>
    </source>
</evidence>
<dbReference type="PANTHER" id="PTHR45902:SF3">
    <property type="entry name" value="G-PROTEIN COUPLED RECEPTORS FAMILY 2 PROFILE 2 DOMAIN-CONTAINING PROTEIN"/>
    <property type="match status" value="1"/>
</dbReference>
<evidence type="ECO:0000256" key="6">
    <source>
        <dbReference type="SAM" id="Phobius"/>
    </source>
</evidence>
<organism evidence="8 9">
    <name type="scientific">Homarus americanus</name>
    <name type="common">American lobster</name>
    <dbReference type="NCBI Taxonomy" id="6706"/>
    <lineage>
        <taxon>Eukaryota</taxon>
        <taxon>Metazoa</taxon>
        <taxon>Ecdysozoa</taxon>
        <taxon>Arthropoda</taxon>
        <taxon>Crustacea</taxon>
        <taxon>Multicrustacea</taxon>
        <taxon>Malacostraca</taxon>
        <taxon>Eumalacostraca</taxon>
        <taxon>Eucarida</taxon>
        <taxon>Decapoda</taxon>
        <taxon>Pleocyemata</taxon>
        <taxon>Astacidea</taxon>
        <taxon>Nephropoidea</taxon>
        <taxon>Nephropidae</taxon>
        <taxon>Homarus</taxon>
    </lineage>
</organism>
<evidence type="ECO:0000313" key="8">
    <source>
        <dbReference type="EMBL" id="KAG7165133.1"/>
    </source>
</evidence>
<dbReference type="GO" id="GO:0004930">
    <property type="term" value="F:G protein-coupled receptor activity"/>
    <property type="evidence" value="ECO:0007669"/>
    <property type="project" value="InterPro"/>
</dbReference>
<dbReference type="AlphaFoldDB" id="A0A8J5K225"/>